<proteinExistence type="predicted"/>
<organism evidence="1 2">
    <name type="scientific">Candidatus Nitrospira nitrificans</name>
    <dbReference type="NCBI Taxonomy" id="1742973"/>
    <lineage>
        <taxon>Bacteria</taxon>
        <taxon>Pseudomonadati</taxon>
        <taxon>Nitrospirota</taxon>
        <taxon>Nitrospiria</taxon>
        <taxon>Nitrospirales</taxon>
        <taxon>Nitrospiraceae</taxon>
        <taxon>Nitrospira</taxon>
    </lineage>
</organism>
<dbReference type="Proteomes" id="UP000198736">
    <property type="component" value="Unassembled WGS sequence"/>
</dbReference>
<keyword evidence="2" id="KW-1185">Reference proteome</keyword>
<accession>A0A0S4LLV3</accession>
<evidence type="ECO:0000313" key="2">
    <source>
        <dbReference type="Proteomes" id="UP000198736"/>
    </source>
</evidence>
<reference evidence="2" key="1">
    <citation type="submission" date="2015-10" db="EMBL/GenBank/DDBJ databases">
        <authorList>
            <person name="Luecker S."/>
            <person name="Luecker S."/>
        </authorList>
    </citation>
    <scope>NUCLEOTIDE SEQUENCE [LARGE SCALE GENOMIC DNA]</scope>
</reference>
<dbReference type="EMBL" id="CZPZ01000032">
    <property type="protein sequence ID" value="CUS38469.1"/>
    <property type="molecule type" value="Genomic_DNA"/>
</dbReference>
<name>A0A0S4LLV3_9BACT</name>
<dbReference type="AlphaFoldDB" id="A0A0S4LLV3"/>
<evidence type="ECO:0000313" key="1">
    <source>
        <dbReference type="EMBL" id="CUS38469.1"/>
    </source>
</evidence>
<sequence>MTTGRCLSIISPSSKAGLILSIEEFNSGTCLESNSSSSERDVTEASRSKVLLGCRPRSNVETA</sequence>
<protein>
    <submittedName>
        <fullName evidence="1">Uncharacterized protein</fullName>
    </submittedName>
</protein>
<gene>
    <name evidence="1" type="ORF">COMA2_50101</name>
</gene>
<dbReference type="STRING" id="1742973.COMA2_50101"/>